<dbReference type="Proteomes" id="UP001153069">
    <property type="component" value="Unassembled WGS sequence"/>
</dbReference>
<proteinExistence type="predicted"/>
<feature type="chain" id="PRO_5040254540" description="PsbP C-terminal domain-containing protein" evidence="2">
    <location>
        <begin position="21"/>
        <end position="341"/>
    </location>
</feature>
<accession>A0A9N8DI75</accession>
<organism evidence="3 4">
    <name type="scientific">Seminavis robusta</name>
    <dbReference type="NCBI Taxonomy" id="568900"/>
    <lineage>
        <taxon>Eukaryota</taxon>
        <taxon>Sar</taxon>
        <taxon>Stramenopiles</taxon>
        <taxon>Ochrophyta</taxon>
        <taxon>Bacillariophyta</taxon>
        <taxon>Bacillariophyceae</taxon>
        <taxon>Bacillariophycidae</taxon>
        <taxon>Naviculales</taxon>
        <taxon>Naviculaceae</taxon>
        <taxon>Seminavis</taxon>
    </lineage>
</organism>
<evidence type="ECO:0000313" key="4">
    <source>
        <dbReference type="Proteomes" id="UP001153069"/>
    </source>
</evidence>
<feature type="signal peptide" evidence="2">
    <location>
        <begin position="1"/>
        <end position="20"/>
    </location>
</feature>
<feature type="compositionally biased region" description="Polar residues" evidence="1">
    <location>
        <begin position="32"/>
        <end position="42"/>
    </location>
</feature>
<reference evidence="3" key="1">
    <citation type="submission" date="2020-06" db="EMBL/GenBank/DDBJ databases">
        <authorList>
            <consortium name="Plant Systems Biology data submission"/>
        </authorList>
    </citation>
    <scope>NUCLEOTIDE SEQUENCE</scope>
    <source>
        <strain evidence="3">D6</strain>
    </source>
</reference>
<dbReference type="EMBL" id="CAICTM010000099">
    <property type="protein sequence ID" value="CAB9501106.1"/>
    <property type="molecule type" value="Genomic_DNA"/>
</dbReference>
<protein>
    <recommendedName>
        <fullName evidence="5">PsbP C-terminal domain-containing protein</fullName>
    </recommendedName>
</protein>
<keyword evidence="2" id="KW-0732">Signal</keyword>
<name>A0A9N8DI75_9STRA</name>
<evidence type="ECO:0008006" key="5">
    <source>
        <dbReference type="Google" id="ProtNLM"/>
    </source>
</evidence>
<feature type="region of interest" description="Disordered" evidence="1">
    <location>
        <begin position="32"/>
        <end position="53"/>
    </location>
</feature>
<evidence type="ECO:0000256" key="1">
    <source>
        <dbReference type="SAM" id="MobiDB-lite"/>
    </source>
</evidence>
<dbReference type="AlphaFoldDB" id="A0A9N8DI75"/>
<dbReference type="OrthoDB" id="39834at2759"/>
<evidence type="ECO:0000313" key="3">
    <source>
        <dbReference type="EMBL" id="CAB9501106.1"/>
    </source>
</evidence>
<evidence type="ECO:0000256" key="2">
    <source>
        <dbReference type="SAM" id="SignalP"/>
    </source>
</evidence>
<comment type="caution">
    <text evidence="3">The sequence shown here is derived from an EMBL/GenBank/DDBJ whole genome shotgun (WGS) entry which is preliminary data.</text>
</comment>
<sequence>MNATARTFLLFALCLVASDAFQPQQMSRGRQSCSRLFSANQEDPSDSDSDSDSRRSFLSTLAIGMLTVSPSAANAGIDVSGLRTDGGGSNPILKEQLKAYDGSAAARVNQIKEIAPVSRPTASPVATASVVEDAVGPAATWLYRAAPGFNPRLSRAGPLGNLYRYSDEVVAPSAIKARTVGVSFEFPADWLQLDKFLGGISYVDQRNGDKLYVLRTKLPEGEKLATIPKAFLGTSVFDPKGVIVKSQGVEIDEYKVASATLLANEEDCKCATHRRFKLKFATVTGNGLRVERRGLLDAYEVSPEGDVYMLMTSSNAVKFEKPDSLERQTVEDIVNSFRVDI</sequence>
<gene>
    <name evidence="3" type="ORF">SEMRO_100_G051120.1</name>
</gene>
<keyword evidence="4" id="KW-1185">Reference proteome</keyword>